<accession>A0A2P4Z3V9</accession>
<dbReference type="OrthoDB" id="1564555at2759"/>
<sequence>MLKNMLTYFFFLFLIVFLGSFTFCEQLGHNNTSIFASSKTEADAIQIFEKLTRNIIADDLNTSISRGWWLLSRKLIIKTHEQGIDLSPVVRSAELSIRRELNELARLLNKKHNEIATLSPAFQWAQSSDQVYLNIKFTYRWNAPGALKIENETVSIRDNIFFFSAMGSHSHEKKKYVLRLELFDDIDPDLSEWSFGSVGKLTCTLVKKESNTIWPRLLKDQKLKIPNMHVWWEMKEKHENLTANSSISNGTKTSSILNNTKNFENDLISTVREEL</sequence>
<dbReference type="VEuPathDB" id="CryptoDB:CmeUKMEL1_13965"/>
<dbReference type="AlphaFoldDB" id="A0A2P4Z3V9"/>
<feature type="domain" description="CS" evidence="3">
    <location>
        <begin position="117"/>
        <end position="218"/>
    </location>
</feature>
<dbReference type="GO" id="GO:0051879">
    <property type="term" value="F:Hsp90 protein binding"/>
    <property type="evidence" value="ECO:0007669"/>
    <property type="project" value="InterPro"/>
</dbReference>
<dbReference type="Proteomes" id="UP000236928">
    <property type="component" value="Unassembled WGS sequence"/>
</dbReference>
<dbReference type="InterPro" id="IPR007052">
    <property type="entry name" value="CS_dom"/>
</dbReference>
<evidence type="ECO:0000313" key="5">
    <source>
        <dbReference type="Proteomes" id="UP000236928"/>
    </source>
</evidence>
<dbReference type="GO" id="GO:0006457">
    <property type="term" value="P:protein folding"/>
    <property type="evidence" value="ECO:0007669"/>
    <property type="project" value="TreeGrafter"/>
</dbReference>
<dbReference type="EMBL" id="JIBK01000047">
    <property type="protein sequence ID" value="POM84752.1"/>
    <property type="molecule type" value="Genomic_DNA"/>
</dbReference>
<dbReference type="PANTHER" id="PTHR22932:SF1">
    <property type="entry name" value="CO-CHAPERONE PROTEIN DAF-41"/>
    <property type="match status" value="1"/>
</dbReference>
<keyword evidence="5" id="KW-1185">Reference proteome</keyword>
<dbReference type="GO" id="GO:0005829">
    <property type="term" value="C:cytosol"/>
    <property type="evidence" value="ECO:0007669"/>
    <property type="project" value="TreeGrafter"/>
</dbReference>
<dbReference type="PROSITE" id="PS51203">
    <property type="entry name" value="CS"/>
    <property type="match status" value="1"/>
</dbReference>
<dbReference type="GO" id="GO:0051087">
    <property type="term" value="F:protein-folding chaperone binding"/>
    <property type="evidence" value="ECO:0007669"/>
    <property type="project" value="TreeGrafter"/>
</dbReference>
<evidence type="ECO:0000313" key="4">
    <source>
        <dbReference type="EMBL" id="POM84752.1"/>
    </source>
</evidence>
<dbReference type="Gene3D" id="2.60.40.790">
    <property type="match status" value="1"/>
</dbReference>
<dbReference type="InterPro" id="IPR008978">
    <property type="entry name" value="HSP20-like_chaperone"/>
</dbReference>
<evidence type="ECO:0000256" key="1">
    <source>
        <dbReference type="ARBA" id="ARBA00025733"/>
    </source>
</evidence>
<proteinExistence type="inferred from homology"/>
<protein>
    <submittedName>
        <fullName evidence="4">CS domain protein</fullName>
    </submittedName>
</protein>
<feature type="signal peptide" evidence="2">
    <location>
        <begin position="1"/>
        <end position="20"/>
    </location>
</feature>
<dbReference type="SUPFAM" id="SSF49764">
    <property type="entry name" value="HSP20-like chaperones"/>
    <property type="match status" value="1"/>
</dbReference>
<name>A0A2P4Z3V9_9CRYT</name>
<evidence type="ECO:0000256" key="2">
    <source>
        <dbReference type="SAM" id="SignalP"/>
    </source>
</evidence>
<feature type="chain" id="PRO_5015111341" evidence="2">
    <location>
        <begin position="21"/>
        <end position="275"/>
    </location>
</feature>
<dbReference type="GO" id="GO:0051131">
    <property type="term" value="P:chaperone-mediated protein complex assembly"/>
    <property type="evidence" value="ECO:0007669"/>
    <property type="project" value="TreeGrafter"/>
</dbReference>
<gene>
    <name evidence="4" type="ORF">CmeUKMEL1_13965</name>
</gene>
<keyword evidence="2" id="KW-0732">Signal</keyword>
<organism evidence="4 5">
    <name type="scientific">Cryptosporidium meleagridis</name>
    <dbReference type="NCBI Taxonomy" id="93969"/>
    <lineage>
        <taxon>Eukaryota</taxon>
        <taxon>Sar</taxon>
        <taxon>Alveolata</taxon>
        <taxon>Apicomplexa</taxon>
        <taxon>Conoidasida</taxon>
        <taxon>Coccidia</taxon>
        <taxon>Eucoccidiorida</taxon>
        <taxon>Eimeriorina</taxon>
        <taxon>Cryptosporidiidae</taxon>
        <taxon>Cryptosporidium</taxon>
    </lineage>
</organism>
<comment type="caution">
    <text evidence="4">The sequence shown here is derived from an EMBL/GenBank/DDBJ whole genome shotgun (WGS) entry which is preliminary data.</text>
</comment>
<dbReference type="Pfam" id="PF04969">
    <property type="entry name" value="CS"/>
    <property type="match status" value="1"/>
</dbReference>
<dbReference type="PANTHER" id="PTHR22932">
    <property type="entry name" value="TELOMERASE-BINDING PROTEIN P23 HSP90 CO-CHAPERONE"/>
    <property type="match status" value="1"/>
</dbReference>
<comment type="similarity">
    <text evidence="1">Belongs to the p23/wos2 family.</text>
</comment>
<reference evidence="4 5" key="1">
    <citation type="submission" date="2014-04" db="EMBL/GenBank/DDBJ databases">
        <title>Comparative Genomics of Cryptosporidium Species.</title>
        <authorList>
            <person name="Silva J.C."/>
            <person name="Su Q."/>
            <person name="Chalmers R."/>
            <person name="Chibucos M.C."/>
            <person name="Elwin K."/>
            <person name="Godinez A."/>
            <person name="Guo F."/>
            <person name="Huynh K."/>
            <person name="Orvis J."/>
            <person name="Ott S."/>
            <person name="Sadzewicz L."/>
            <person name="Sengamalay N."/>
            <person name="Shetty A."/>
            <person name="Sun M."/>
            <person name="Tallon L."/>
            <person name="Xiao L."/>
            <person name="Zhang H."/>
            <person name="Fraser C.M."/>
            <person name="Zhu G."/>
            <person name="Kissinger J."/>
            <person name="Widmer G."/>
        </authorList>
    </citation>
    <scope>NUCLEOTIDE SEQUENCE [LARGE SCALE GENOMIC DNA]</scope>
    <source>
        <strain evidence="4 5">UKMEL1</strain>
    </source>
</reference>
<dbReference type="InterPro" id="IPR045250">
    <property type="entry name" value="p23-like"/>
</dbReference>
<evidence type="ECO:0000259" key="3">
    <source>
        <dbReference type="PROSITE" id="PS51203"/>
    </source>
</evidence>
<dbReference type="GO" id="GO:0005634">
    <property type="term" value="C:nucleus"/>
    <property type="evidence" value="ECO:0007669"/>
    <property type="project" value="TreeGrafter"/>
</dbReference>